<keyword evidence="4 7" id="KW-1133">Transmembrane helix</keyword>
<evidence type="ECO:0000313" key="8">
    <source>
        <dbReference type="EMBL" id="AWT54578.1"/>
    </source>
</evidence>
<feature type="transmembrane region" description="Helical" evidence="7">
    <location>
        <begin position="122"/>
        <end position="143"/>
    </location>
</feature>
<organism evidence="8 9">
    <name type="scientific">Mycolicibacterium smegmatis (strain MKD8)</name>
    <name type="common">Mycobacterium smegmatis</name>
    <dbReference type="NCBI Taxonomy" id="1214915"/>
    <lineage>
        <taxon>Bacteria</taxon>
        <taxon>Bacillati</taxon>
        <taxon>Actinomycetota</taxon>
        <taxon>Actinomycetes</taxon>
        <taxon>Mycobacteriales</taxon>
        <taxon>Mycobacteriaceae</taxon>
        <taxon>Mycolicibacterium</taxon>
    </lineage>
</organism>
<dbReference type="GO" id="GO:0005886">
    <property type="term" value="C:plasma membrane"/>
    <property type="evidence" value="ECO:0007669"/>
    <property type="project" value="UniProtKB-SubCell"/>
</dbReference>
<proteinExistence type="predicted"/>
<evidence type="ECO:0000313" key="9">
    <source>
        <dbReference type="Proteomes" id="UP000011200"/>
    </source>
</evidence>
<feature type="transmembrane region" description="Helical" evidence="7">
    <location>
        <begin position="70"/>
        <end position="92"/>
    </location>
</feature>
<dbReference type="PANTHER" id="PTHR32196">
    <property type="entry name" value="ABC TRANSPORTER PERMEASE PROTEIN YPHD-RELATED-RELATED"/>
    <property type="match status" value="1"/>
</dbReference>
<dbReference type="RefSeq" id="WP_003895056.1">
    <property type="nucleotide sequence ID" value="NZ_CP027541.1"/>
</dbReference>
<dbReference type="CDD" id="cd06579">
    <property type="entry name" value="TM_PBP1_transp_AraH_like"/>
    <property type="match status" value="1"/>
</dbReference>
<protein>
    <submittedName>
        <fullName evidence="8">Ribose/xylose/arabinose/galactoside ABC-type transport systems, permease components</fullName>
    </submittedName>
</protein>
<evidence type="ECO:0000256" key="2">
    <source>
        <dbReference type="ARBA" id="ARBA00022475"/>
    </source>
</evidence>
<reference evidence="8 9" key="1">
    <citation type="journal article" date="2013" name="Genome Announc.">
        <title>Draft genome sequence of MKD8, a conjugal recipient Mycobacterium smegmatis strain.</title>
        <authorList>
            <person name="Gray T.A."/>
            <person name="Palumbo M.J."/>
            <person name="Derbyshire K.M."/>
        </authorList>
    </citation>
    <scope>NUCLEOTIDE SEQUENCE [LARGE SCALE GENOMIC DNA]</scope>
    <source>
        <strain evidence="8 9">MKD8</strain>
    </source>
</reference>
<dbReference type="GO" id="GO:0022857">
    <property type="term" value="F:transmembrane transporter activity"/>
    <property type="evidence" value="ECO:0007669"/>
    <property type="project" value="InterPro"/>
</dbReference>
<evidence type="ECO:0000256" key="6">
    <source>
        <dbReference type="SAM" id="MobiDB-lite"/>
    </source>
</evidence>
<feature type="compositionally biased region" description="Polar residues" evidence="6">
    <location>
        <begin position="14"/>
        <end position="24"/>
    </location>
</feature>
<dbReference type="Proteomes" id="UP000011200">
    <property type="component" value="Chromosome"/>
</dbReference>
<feature type="transmembrane region" description="Helical" evidence="7">
    <location>
        <begin position="244"/>
        <end position="264"/>
    </location>
</feature>
<dbReference type="EMBL" id="CP027541">
    <property type="protein sequence ID" value="AWT54578.1"/>
    <property type="molecule type" value="Genomic_DNA"/>
</dbReference>
<dbReference type="AlphaFoldDB" id="A0A2U9PS67"/>
<comment type="subcellular location">
    <subcellularLocation>
        <location evidence="1">Cell membrane</location>
        <topology evidence="1">Multi-pass membrane protein</topology>
    </subcellularLocation>
</comment>
<evidence type="ECO:0000256" key="1">
    <source>
        <dbReference type="ARBA" id="ARBA00004651"/>
    </source>
</evidence>
<dbReference type="InterPro" id="IPR001851">
    <property type="entry name" value="ABC_transp_permease"/>
</dbReference>
<evidence type="ECO:0000256" key="5">
    <source>
        <dbReference type="ARBA" id="ARBA00023136"/>
    </source>
</evidence>
<keyword evidence="2" id="KW-1003">Cell membrane</keyword>
<gene>
    <name evidence="8" type="ORF">D806_036070</name>
</gene>
<keyword evidence="5 7" id="KW-0472">Membrane</keyword>
<name>A0A2U9PS67_MYCSE</name>
<feature type="transmembrane region" description="Helical" evidence="7">
    <location>
        <begin position="35"/>
        <end position="58"/>
    </location>
</feature>
<feature type="transmembrane region" description="Helical" evidence="7">
    <location>
        <begin position="190"/>
        <end position="211"/>
    </location>
</feature>
<sequence length="346" mass="35493">MTTELKPDDAVPDSSGSATVTSPTTGEPVKLFSRAWATGIAVRYSMVIVMLLVIAYFSYRSARFATPDNLVTILVAAAPFALIALGQTLVILTGGIDLSVGSVIAVSAMAGAATAKANPGQVWLTVLVSMLVGLAVGCVNGFLVSRINVPPFIATLGTLTAGSGLAYVIGGGAPINGLPPEFGSIANTKILGLQIPVLLMIIGIIALAIIMKRTTYGMRVYAVGGNRHAAEIAGINAKNVLFSVYAFSGLLAGLSGVMLASRVISGPPNLGQGYELDAIAAVVIGGASLMGGRGTIWGTALGLLMIQTLNNGLDILVVPAYWQDVIKGVLIVAAVAVDVWSSRRRT</sequence>
<evidence type="ECO:0000256" key="7">
    <source>
        <dbReference type="SAM" id="Phobius"/>
    </source>
</evidence>
<feature type="transmembrane region" description="Helical" evidence="7">
    <location>
        <begin position="149"/>
        <end position="169"/>
    </location>
</feature>
<reference evidence="9" key="2">
    <citation type="submission" date="2018-03" db="EMBL/GenBank/DDBJ databases">
        <authorList>
            <person name="Derbyshire K."/>
            <person name="Gray T.A."/>
            <person name="Champion M."/>
        </authorList>
    </citation>
    <scope>NUCLEOTIDE SEQUENCE [LARGE SCALE GENOMIC DNA]</scope>
    <source>
        <strain evidence="9">MKD8</strain>
    </source>
</reference>
<dbReference type="Pfam" id="PF02653">
    <property type="entry name" value="BPD_transp_2"/>
    <property type="match status" value="1"/>
</dbReference>
<evidence type="ECO:0000256" key="3">
    <source>
        <dbReference type="ARBA" id="ARBA00022692"/>
    </source>
</evidence>
<evidence type="ECO:0000256" key="4">
    <source>
        <dbReference type="ARBA" id="ARBA00022989"/>
    </source>
</evidence>
<accession>A0A2U9PS67</accession>
<feature type="transmembrane region" description="Helical" evidence="7">
    <location>
        <begin position="276"/>
        <end position="300"/>
    </location>
</feature>
<feature type="region of interest" description="Disordered" evidence="6">
    <location>
        <begin position="1"/>
        <end position="24"/>
    </location>
</feature>
<keyword evidence="3 7" id="KW-0812">Transmembrane</keyword>